<sequence length="270" mass="30689">MKKRIIFNLWRFPPPFQNEWKPSGHYHCTRRLLFIFTLLILHFTICGLDASAQTLQVVTKTVEKTFAADRYPKVRVWGERSDIEITPWNHNEIKAVVELTAKHPDRHTAEKDLETLHYTADKSGRTLSLHNFVVLTKNGAKPQSNLKARFTLFVPVNCAVEIQNSFGKTTVKGLQTVMQLQTEFCTVELTDLRGNITARTQFGALKADNLNGTLSVVAERTDLLLQQIKGECRVRAQYGSLDIQTDKSQVKLNVETKNTELRNGTTVAKH</sequence>
<keyword evidence="2" id="KW-1185">Reference proteome</keyword>
<dbReference type="RefSeq" id="WP_253524859.1">
    <property type="nucleotide sequence ID" value="NZ_JAMZEL010000001.1"/>
</dbReference>
<dbReference type="Proteomes" id="UP001204772">
    <property type="component" value="Unassembled WGS sequence"/>
</dbReference>
<evidence type="ECO:0000313" key="2">
    <source>
        <dbReference type="Proteomes" id="UP001204772"/>
    </source>
</evidence>
<dbReference type="EMBL" id="JAMZEL010000001">
    <property type="protein sequence ID" value="MCP1381359.1"/>
    <property type="molecule type" value="Genomic_DNA"/>
</dbReference>
<reference evidence="1 2" key="1">
    <citation type="submission" date="2022-06" db="EMBL/GenBank/DDBJ databases">
        <title>Runella sp. S5 genome sequencing.</title>
        <authorList>
            <person name="Park S."/>
        </authorList>
    </citation>
    <scope>NUCLEOTIDE SEQUENCE [LARGE SCALE GENOMIC DNA]</scope>
    <source>
        <strain evidence="1 2">S5</strain>
    </source>
</reference>
<organism evidence="1 2">
    <name type="scientific">Runella salmonicolor</name>
    <dbReference type="NCBI Taxonomy" id="2950278"/>
    <lineage>
        <taxon>Bacteria</taxon>
        <taxon>Pseudomonadati</taxon>
        <taxon>Bacteroidota</taxon>
        <taxon>Cytophagia</taxon>
        <taxon>Cytophagales</taxon>
        <taxon>Spirosomataceae</taxon>
        <taxon>Runella</taxon>
    </lineage>
</organism>
<evidence type="ECO:0008006" key="3">
    <source>
        <dbReference type="Google" id="ProtNLM"/>
    </source>
</evidence>
<comment type="caution">
    <text evidence="1">The sequence shown here is derived from an EMBL/GenBank/DDBJ whole genome shotgun (WGS) entry which is preliminary data.</text>
</comment>
<accession>A0ABT1FHW5</accession>
<evidence type="ECO:0000313" key="1">
    <source>
        <dbReference type="EMBL" id="MCP1381359.1"/>
    </source>
</evidence>
<protein>
    <recommendedName>
        <fullName evidence="3">Adhesin domain-containing protein</fullName>
    </recommendedName>
</protein>
<proteinExistence type="predicted"/>
<name>A0ABT1FHW5_9BACT</name>
<gene>
    <name evidence="1" type="ORF">NCI00_02945</name>
</gene>